<accession>A0A8S1KYJ1</accession>
<evidence type="ECO:0000313" key="9">
    <source>
        <dbReference type="Proteomes" id="UP000692954"/>
    </source>
</evidence>
<comment type="subcellular location">
    <subcellularLocation>
        <location evidence="1">Membrane</location>
    </subcellularLocation>
</comment>
<feature type="compositionally biased region" description="Basic and acidic residues" evidence="5">
    <location>
        <begin position="483"/>
        <end position="507"/>
    </location>
</feature>
<gene>
    <name evidence="8" type="ORF">PSON_ATCC_30995.1.T0140406</name>
</gene>
<dbReference type="InterPro" id="IPR016201">
    <property type="entry name" value="PSI"/>
</dbReference>
<evidence type="ECO:0000259" key="7">
    <source>
        <dbReference type="SMART" id="SM00423"/>
    </source>
</evidence>
<comment type="caution">
    <text evidence="8">The sequence shown here is derived from an EMBL/GenBank/DDBJ whole genome shotgun (WGS) entry which is preliminary data.</text>
</comment>
<feature type="coiled-coil region" evidence="4">
    <location>
        <begin position="208"/>
        <end position="268"/>
    </location>
</feature>
<keyword evidence="4" id="KW-0175">Coiled coil</keyword>
<feature type="region of interest" description="Disordered" evidence="5">
    <location>
        <begin position="54"/>
        <end position="75"/>
    </location>
</feature>
<evidence type="ECO:0000256" key="6">
    <source>
        <dbReference type="SAM" id="SignalP"/>
    </source>
</evidence>
<dbReference type="Pfam" id="PF01437">
    <property type="entry name" value="PSI"/>
    <property type="match status" value="1"/>
</dbReference>
<keyword evidence="9" id="KW-1185">Reference proteome</keyword>
<dbReference type="GO" id="GO:0016020">
    <property type="term" value="C:membrane"/>
    <property type="evidence" value="ECO:0007669"/>
    <property type="project" value="UniProtKB-SubCell"/>
</dbReference>
<dbReference type="SMART" id="SM00423">
    <property type="entry name" value="PSI"/>
    <property type="match status" value="1"/>
</dbReference>
<name>A0A8S1KYJ1_9CILI</name>
<feature type="compositionally biased region" description="Pro residues" evidence="5">
    <location>
        <begin position="58"/>
        <end position="67"/>
    </location>
</feature>
<keyword evidence="2" id="KW-0472">Membrane</keyword>
<feature type="region of interest" description="Disordered" evidence="5">
    <location>
        <begin position="435"/>
        <end position="507"/>
    </location>
</feature>
<dbReference type="AlphaFoldDB" id="A0A8S1KYJ1"/>
<keyword evidence="3" id="KW-0325">Glycoprotein</keyword>
<reference evidence="8" key="1">
    <citation type="submission" date="2021-01" db="EMBL/GenBank/DDBJ databases">
        <authorList>
            <consortium name="Genoscope - CEA"/>
            <person name="William W."/>
        </authorList>
    </citation>
    <scope>NUCLEOTIDE SEQUENCE</scope>
</reference>
<proteinExistence type="predicted"/>
<evidence type="ECO:0000256" key="2">
    <source>
        <dbReference type="ARBA" id="ARBA00023136"/>
    </source>
</evidence>
<keyword evidence="6" id="KW-0732">Signal</keyword>
<feature type="signal peptide" evidence="6">
    <location>
        <begin position="1"/>
        <end position="18"/>
    </location>
</feature>
<evidence type="ECO:0000256" key="1">
    <source>
        <dbReference type="ARBA" id="ARBA00004370"/>
    </source>
</evidence>
<sequence length="507" mass="59410">MIIKVIQILLVIIELVVCQKEQANTAAYAAQQQGAMAAAIAQAAPYAAMGIPITIKPQTPPPQPDPPSIGTEPEPSEYNDLFTYSGYFDPYNDDVHAFMINGKRRKRHRVNCGRDRKGRYCDFRRSHHQHGLYNRDCIHYAGSLEIFGVWQCGSRKQLSTGAVIRFLVELHELVLAYKQQKNDYAIQRFQRVMEYNRDLYAKLKRTFKANIKKNIEFVMEILDKTNEQVIQNFQQILDMSKEILADIRKDREAELEELKSQLQELLENFPPPSSICQQLRDCDSCLSRDGCIWCTEEQSCQEGNARDGAFFNSCDIWVSGQECPEEAQYNIDKKISYKNELEDYYNQSDLELDQKLYLASKQRDMIQLKNQIENRRVVVDQMNSIERNLKQRSIQIIDEFSKNKEYDGEFLAKIMDEDAEGQWADYKKETKKLFKEDQEAQKEQDAEELEKRKQQSEKDKQREEFEKKELEKRNESTVINKSKYKDRTSVEDVLEKEQGKLEKQEEK</sequence>
<evidence type="ECO:0000256" key="3">
    <source>
        <dbReference type="ARBA" id="ARBA00023180"/>
    </source>
</evidence>
<dbReference type="OrthoDB" id="306285at2759"/>
<dbReference type="InterPro" id="IPR002165">
    <property type="entry name" value="Plexin_repeat"/>
</dbReference>
<protein>
    <recommendedName>
        <fullName evidence="7">PSI domain-containing protein</fullName>
    </recommendedName>
</protein>
<feature type="domain" description="PSI" evidence="7">
    <location>
        <begin position="275"/>
        <end position="324"/>
    </location>
</feature>
<dbReference type="EMBL" id="CAJJDN010000014">
    <property type="protein sequence ID" value="CAD8060680.1"/>
    <property type="molecule type" value="Genomic_DNA"/>
</dbReference>
<feature type="chain" id="PRO_5035849445" description="PSI domain-containing protein" evidence="6">
    <location>
        <begin position="19"/>
        <end position="507"/>
    </location>
</feature>
<feature type="compositionally biased region" description="Basic and acidic residues" evidence="5">
    <location>
        <begin position="435"/>
        <end position="475"/>
    </location>
</feature>
<dbReference type="Proteomes" id="UP000692954">
    <property type="component" value="Unassembled WGS sequence"/>
</dbReference>
<organism evidence="8 9">
    <name type="scientific">Paramecium sonneborni</name>
    <dbReference type="NCBI Taxonomy" id="65129"/>
    <lineage>
        <taxon>Eukaryota</taxon>
        <taxon>Sar</taxon>
        <taxon>Alveolata</taxon>
        <taxon>Ciliophora</taxon>
        <taxon>Intramacronucleata</taxon>
        <taxon>Oligohymenophorea</taxon>
        <taxon>Peniculida</taxon>
        <taxon>Parameciidae</taxon>
        <taxon>Paramecium</taxon>
    </lineage>
</organism>
<evidence type="ECO:0000313" key="8">
    <source>
        <dbReference type="EMBL" id="CAD8060680.1"/>
    </source>
</evidence>
<evidence type="ECO:0000256" key="5">
    <source>
        <dbReference type="SAM" id="MobiDB-lite"/>
    </source>
</evidence>
<evidence type="ECO:0000256" key="4">
    <source>
        <dbReference type="SAM" id="Coils"/>
    </source>
</evidence>